<dbReference type="Proteomes" id="UP001235720">
    <property type="component" value="Unassembled WGS sequence"/>
</dbReference>
<proteinExistence type="predicted"/>
<keyword evidence="2" id="KW-1185">Reference proteome</keyword>
<dbReference type="RefSeq" id="WP_289468772.1">
    <property type="nucleotide sequence ID" value="NZ_JAUCMM010000001.1"/>
</dbReference>
<evidence type="ECO:0000313" key="1">
    <source>
        <dbReference type="EMBL" id="MDM7886996.1"/>
    </source>
</evidence>
<sequence length="151" mass="16689">MNELTYQLLADVADGLGTDLSEWHTTVAHRTGEDDATTRSRVLGWIRASVEQDIMGLGSLEPDEEGRGRWSNWDGPVGDRLERAGARYGATGTLWNVFATDTPRGMDLYEAERSRREAAGLDPDAHVDHYFEGIWDADGNVIEPDGDKVVV</sequence>
<dbReference type="EMBL" id="JAUCMM010000001">
    <property type="protein sequence ID" value="MDM7886996.1"/>
    <property type="molecule type" value="Genomic_DNA"/>
</dbReference>
<gene>
    <name evidence="1" type="ORF">QUG98_00885</name>
</gene>
<accession>A0ABT7TBP9</accession>
<name>A0ABT7TBP9_9MICO</name>
<reference evidence="1 2" key="1">
    <citation type="submission" date="2023-06" db="EMBL/GenBank/DDBJ databases">
        <authorList>
            <person name="Feng G."/>
            <person name="Li J."/>
            <person name="Zhu H."/>
        </authorList>
    </citation>
    <scope>NUCLEOTIDE SEQUENCE [LARGE SCALE GENOMIC DNA]</scope>
    <source>
        <strain evidence="1 2">RHCJP20</strain>
    </source>
</reference>
<evidence type="ECO:0000313" key="2">
    <source>
        <dbReference type="Proteomes" id="UP001235720"/>
    </source>
</evidence>
<comment type="caution">
    <text evidence="1">The sequence shown here is derived from an EMBL/GenBank/DDBJ whole genome shotgun (WGS) entry which is preliminary data.</text>
</comment>
<organism evidence="1 2">
    <name type="scientific">Curtobacterium subtropicum</name>
    <dbReference type="NCBI Taxonomy" id="3055138"/>
    <lineage>
        <taxon>Bacteria</taxon>
        <taxon>Bacillati</taxon>
        <taxon>Actinomycetota</taxon>
        <taxon>Actinomycetes</taxon>
        <taxon>Micrococcales</taxon>
        <taxon>Microbacteriaceae</taxon>
        <taxon>Curtobacterium</taxon>
    </lineage>
</organism>
<protein>
    <submittedName>
        <fullName evidence="1">Uncharacterized protein</fullName>
    </submittedName>
</protein>